<comment type="caution">
    <text evidence="2">The sequence shown here is derived from an EMBL/GenBank/DDBJ whole genome shotgun (WGS) entry which is preliminary data.</text>
</comment>
<reference evidence="3" key="1">
    <citation type="journal article" date="2019" name="Int. J. Syst. Evol. Microbiol.">
        <title>The Global Catalogue of Microorganisms (GCM) 10K type strain sequencing project: providing services to taxonomists for standard genome sequencing and annotation.</title>
        <authorList>
            <consortium name="The Broad Institute Genomics Platform"/>
            <consortium name="The Broad Institute Genome Sequencing Center for Infectious Disease"/>
            <person name="Wu L."/>
            <person name="Ma J."/>
        </authorList>
    </citation>
    <scope>NUCLEOTIDE SEQUENCE [LARGE SCALE GENOMIC DNA]</scope>
    <source>
        <strain evidence="3">CCUG 55491</strain>
    </source>
</reference>
<proteinExistence type="predicted"/>
<gene>
    <name evidence="2" type="ORF">ACFQZQ_14105</name>
</gene>
<accession>A0ABW2YRK3</accession>
<dbReference type="Proteomes" id="UP001597090">
    <property type="component" value="Unassembled WGS sequence"/>
</dbReference>
<name>A0ABW2YRK3_9GAMM</name>
<feature type="transmembrane region" description="Helical" evidence="1">
    <location>
        <begin position="27"/>
        <end position="44"/>
    </location>
</feature>
<dbReference type="EMBL" id="JBHTIH010000008">
    <property type="protein sequence ID" value="MFD0740414.1"/>
    <property type="molecule type" value="Genomic_DNA"/>
</dbReference>
<feature type="transmembrane region" description="Helical" evidence="1">
    <location>
        <begin position="50"/>
        <end position="71"/>
    </location>
</feature>
<organism evidence="2 3">
    <name type="scientific">Lysobacter koreensis</name>
    <dbReference type="NCBI Taxonomy" id="266122"/>
    <lineage>
        <taxon>Bacteria</taxon>
        <taxon>Pseudomonadati</taxon>
        <taxon>Pseudomonadota</taxon>
        <taxon>Gammaproteobacteria</taxon>
        <taxon>Lysobacterales</taxon>
        <taxon>Lysobacteraceae</taxon>
        <taxon>Lysobacter</taxon>
    </lineage>
</organism>
<protein>
    <recommendedName>
        <fullName evidence="4">DUF4175 domain-containing protein</fullName>
    </recommendedName>
</protein>
<evidence type="ECO:0000313" key="3">
    <source>
        <dbReference type="Proteomes" id="UP001597090"/>
    </source>
</evidence>
<evidence type="ECO:0000313" key="2">
    <source>
        <dbReference type="EMBL" id="MFD0740414.1"/>
    </source>
</evidence>
<keyword evidence="1" id="KW-0812">Transmembrane</keyword>
<evidence type="ECO:0008006" key="4">
    <source>
        <dbReference type="Google" id="ProtNLM"/>
    </source>
</evidence>
<evidence type="ECO:0000256" key="1">
    <source>
        <dbReference type="SAM" id="Phobius"/>
    </source>
</evidence>
<sequence length="80" mass="8590">MTKRPESALAFFFGGVMAWSPASTRRLLLAALFAVLMFPLLGWWLGQLRIFAGVGIVLASVWLVMAGAAMIRHGGRGGDV</sequence>
<keyword evidence="3" id="KW-1185">Reference proteome</keyword>
<keyword evidence="1" id="KW-1133">Transmembrane helix</keyword>
<keyword evidence="1" id="KW-0472">Membrane</keyword>